<dbReference type="PANTHER" id="PTHR43156:SF2">
    <property type="entry name" value="STAGE II SPORULATION PROTEIN E"/>
    <property type="match status" value="1"/>
</dbReference>
<dbReference type="InterPro" id="IPR036457">
    <property type="entry name" value="PPM-type-like_dom_sf"/>
</dbReference>
<dbReference type="SUPFAM" id="SSF81606">
    <property type="entry name" value="PP2C-like"/>
    <property type="match status" value="1"/>
</dbReference>
<dbReference type="InterPro" id="IPR013656">
    <property type="entry name" value="PAS_4"/>
</dbReference>
<keyword evidence="2" id="KW-0175">Coiled coil</keyword>
<evidence type="ECO:0000256" key="3">
    <source>
        <dbReference type="SAM" id="MobiDB-lite"/>
    </source>
</evidence>
<name>A0AAE3YLD2_9ACTN</name>
<proteinExistence type="predicted"/>
<protein>
    <submittedName>
        <fullName evidence="5">Anti-anti-sigma factor</fullName>
    </submittedName>
</protein>
<feature type="coiled-coil region" evidence="2">
    <location>
        <begin position="141"/>
        <end position="168"/>
    </location>
</feature>
<dbReference type="CDD" id="cd07043">
    <property type="entry name" value="STAS_anti-anti-sigma_factors"/>
    <property type="match status" value="1"/>
</dbReference>
<evidence type="ECO:0000256" key="1">
    <source>
        <dbReference type="ARBA" id="ARBA00022801"/>
    </source>
</evidence>
<dbReference type="Gene3D" id="3.30.450.20">
    <property type="entry name" value="PAS domain"/>
    <property type="match status" value="1"/>
</dbReference>
<dbReference type="Pfam" id="PF08448">
    <property type="entry name" value="PAS_4"/>
    <property type="match status" value="1"/>
</dbReference>
<evidence type="ECO:0000313" key="5">
    <source>
        <dbReference type="EMBL" id="MDR7275630.1"/>
    </source>
</evidence>
<dbReference type="Pfam" id="PF07228">
    <property type="entry name" value="SpoIIE"/>
    <property type="match status" value="1"/>
</dbReference>
<dbReference type="SMART" id="SM00331">
    <property type="entry name" value="PP2C_SIG"/>
    <property type="match status" value="1"/>
</dbReference>
<organism evidence="5 6">
    <name type="scientific">Catenuloplanes atrovinosus</name>
    <dbReference type="NCBI Taxonomy" id="137266"/>
    <lineage>
        <taxon>Bacteria</taxon>
        <taxon>Bacillati</taxon>
        <taxon>Actinomycetota</taxon>
        <taxon>Actinomycetes</taxon>
        <taxon>Micromonosporales</taxon>
        <taxon>Micromonosporaceae</taxon>
        <taxon>Catenuloplanes</taxon>
    </lineage>
</organism>
<dbReference type="Proteomes" id="UP001183643">
    <property type="component" value="Unassembled WGS sequence"/>
</dbReference>
<keyword evidence="6" id="KW-1185">Reference proteome</keyword>
<dbReference type="Pfam" id="PF13581">
    <property type="entry name" value="HATPase_c_2"/>
    <property type="match status" value="1"/>
</dbReference>
<dbReference type="GO" id="GO:0016791">
    <property type="term" value="F:phosphatase activity"/>
    <property type="evidence" value="ECO:0007669"/>
    <property type="project" value="TreeGrafter"/>
</dbReference>
<evidence type="ECO:0000256" key="2">
    <source>
        <dbReference type="SAM" id="Coils"/>
    </source>
</evidence>
<dbReference type="Pfam" id="PF01740">
    <property type="entry name" value="STAS"/>
    <property type="match status" value="1"/>
</dbReference>
<dbReference type="SUPFAM" id="SSF52091">
    <property type="entry name" value="SpoIIaa-like"/>
    <property type="match status" value="1"/>
</dbReference>
<feature type="region of interest" description="Disordered" evidence="3">
    <location>
        <begin position="662"/>
        <end position="682"/>
    </location>
</feature>
<dbReference type="InterPro" id="IPR035965">
    <property type="entry name" value="PAS-like_dom_sf"/>
</dbReference>
<evidence type="ECO:0000313" key="6">
    <source>
        <dbReference type="Proteomes" id="UP001183643"/>
    </source>
</evidence>
<gene>
    <name evidence="5" type="ORF">J2S41_002408</name>
</gene>
<dbReference type="EMBL" id="JAVDYB010000001">
    <property type="protein sequence ID" value="MDR7275630.1"/>
    <property type="molecule type" value="Genomic_DNA"/>
</dbReference>
<accession>A0AAE3YLD2</accession>
<dbReference type="InterPro" id="IPR001932">
    <property type="entry name" value="PPM-type_phosphatase-like_dom"/>
</dbReference>
<sequence length="682" mass="72266">MVGEGPEESLDRTIGSAETVRQVFDQMPLMVIAMSGPDLRVVAATGAYRAYAGRTQMIGVPIREVFPESLGQQIWEIYDQVYATGEPASLREFRAQIDRPDLGQTVEIFVDFNVNPVLGPDGAVTGLVVDLADATSRVRERQAAAAAVEQAERRYAAARDVIHAMQRELLPAGVPVLPQVQVAASYLLADADTAAGGDWFDALALPDGRTALIVGDVVGHGLAASATMGQLRVLLSERLAATGDIVAAIGEVDRLAARTRGGYAATVCVVILDPATGEVCYCTAGHPPPLFIPRRGEARYLPPTGDGPLGVSTDRVTIGGAAAPRAVEVRVADDRLEVGDMLLLYTDGILERPGRTLAQSTVELARAAADAAAGRALPLHEPTAAERVCQQSLEMLVRVTGHNDDITLLAAQRTEPAAPFHTRVSADTRALNELRQQIAGWLTPLAVTDADLSAIQHGVTELATNALDHAYLDEPYPGPITVDATLTASGHLHLDVRDRGRWREPKPSADRGLGLTMASRFVDALRITPIADGTVATIEHPLSRPARLLTAEELASGVRPPQPEPANPFLILDQPSAPTPRIRIDGPIDAHTAPQVDDAIRTASATGTRDLTVDLTGVTHLASAGVSVLHQLTARSNANGRRLRLYAPPGSPADIVTTLVDLPHHTSDPDTTTGSPAHDADR</sequence>
<feature type="domain" description="STAS" evidence="4">
    <location>
        <begin position="582"/>
        <end position="645"/>
    </location>
</feature>
<dbReference type="InterPro" id="IPR036513">
    <property type="entry name" value="STAS_dom_sf"/>
</dbReference>
<dbReference type="InterPro" id="IPR003594">
    <property type="entry name" value="HATPase_dom"/>
</dbReference>
<keyword evidence="1" id="KW-0378">Hydrolase</keyword>
<dbReference type="InterPro" id="IPR052016">
    <property type="entry name" value="Bact_Sigma-Reg"/>
</dbReference>
<dbReference type="InterPro" id="IPR002645">
    <property type="entry name" value="STAS_dom"/>
</dbReference>
<dbReference type="Gene3D" id="3.30.565.10">
    <property type="entry name" value="Histidine kinase-like ATPase, C-terminal domain"/>
    <property type="match status" value="1"/>
</dbReference>
<dbReference type="PANTHER" id="PTHR43156">
    <property type="entry name" value="STAGE II SPORULATION PROTEIN E-RELATED"/>
    <property type="match status" value="1"/>
</dbReference>
<dbReference type="CDD" id="cd16936">
    <property type="entry name" value="HATPase_RsbW-like"/>
    <property type="match status" value="1"/>
</dbReference>
<dbReference type="InterPro" id="IPR036890">
    <property type="entry name" value="HATPase_C_sf"/>
</dbReference>
<dbReference type="Gene3D" id="3.30.750.24">
    <property type="entry name" value="STAS domain"/>
    <property type="match status" value="1"/>
</dbReference>
<comment type="caution">
    <text evidence="5">The sequence shown here is derived from an EMBL/GenBank/DDBJ whole genome shotgun (WGS) entry which is preliminary data.</text>
</comment>
<evidence type="ECO:0000259" key="4">
    <source>
        <dbReference type="PROSITE" id="PS50801"/>
    </source>
</evidence>
<dbReference type="PROSITE" id="PS50801">
    <property type="entry name" value="STAS"/>
    <property type="match status" value="1"/>
</dbReference>
<dbReference type="AlphaFoldDB" id="A0AAE3YLD2"/>
<dbReference type="SUPFAM" id="SSF55874">
    <property type="entry name" value="ATPase domain of HSP90 chaperone/DNA topoisomerase II/histidine kinase"/>
    <property type="match status" value="1"/>
</dbReference>
<reference evidence="5" key="1">
    <citation type="submission" date="2023-07" db="EMBL/GenBank/DDBJ databases">
        <title>Sequencing the genomes of 1000 actinobacteria strains.</title>
        <authorList>
            <person name="Klenk H.-P."/>
        </authorList>
    </citation>
    <scope>NUCLEOTIDE SEQUENCE</scope>
    <source>
        <strain evidence="5">DSM 44707</strain>
    </source>
</reference>
<dbReference type="SUPFAM" id="SSF55785">
    <property type="entry name" value="PYP-like sensor domain (PAS domain)"/>
    <property type="match status" value="1"/>
</dbReference>
<dbReference type="Gene3D" id="3.60.40.10">
    <property type="entry name" value="PPM-type phosphatase domain"/>
    <property type="match status" value="1"/>
</dbReference>